<evidence type="ECO:0000313" key="2">
    <source>
        <dbReference type="Proteomes" id="UP000568380"/>
    </source>
</evidence>
<protein>
    <submittedName>
        <fullName evidence="1">Uncharacterized protein</fullName>
    </submittedName>
</protein>
<dbReference type="Proteomes" id="UP000568380">
    <property type="component" value="Unassembled WGS sequence"/>
</dbReference>
<gene>
    <name evidence="1" type="ORF">HNR40_008516</name>
</gene>
<dbReference type="EMBL" id="JACHIN010000015">
    <property type="protein sequence ID" value="MBB5083013.1"/>
    <property type="molecule type" value="Genomic_DNA"/>
</dbReference>
<name>A0A7W8ADY0_9ACTN</name>
<accession>A0A7W8ADY0</accession>
<dbReference type="AlphaFoldDB" id="A0A7W8ADY0"/>
<keyword evidence="2" id="KW-1185">Reference proteome</keyword>
<dbReference type="RefSeq" id="WP_184971706.1">
    <property type="nucleotide sequence ID" value="NZ_JACHIN010000015.1"/>
</dbReference>
<sequence>MIIAGFMARDTFAMLAAGPRVRPAAGMARDTLAWQRESGHAVSRSGLAAVEEMLTLPG</sequence>
<reference evidence="1 2" key="1">
    <citation type="submission" date="2020-08" db="EMBL/GenBank/DDBJ databases">
        <title>Genomic Encyclopedia of Type Strains, Phase IV (KMG-IV): sequencing the most valuable type-strain genomes for metagenomic binning, comparative biology and taxonomic classification.</title>
        <authorList>
            <person name="Goeker M."/>
        </authorList>
    </citation>
    <scope>NUCLEOTIDE SEQUENCE [LARGE SCALE GENOMIC DNA]</scope>
    <source>
        <strain evidence="1 2">DSM 45385</strain>
    </source>
</reference>
<evidence type="ECO:0000313" key="1">
    <source>
        <dbReference type="EMBL" id="MBB5083013.1"/>
    </source>
</evidence>
<comment type="caution">
    <text evidence="1">The sequence shown here is derived from an EMBL/GenBank/DDBJ whole genome shotgun (WGS) entry which is preliminary data.</text>
</comment>
<proteinExistence type="predicted"/>
<organism evidence="1 2">
    <name type="scientific">Nonomuraea endophytica</name>
    <dbReference type="NCBI Taxonomy" id="714136"/>
    <lineage>
        <taxon>Bacteria</taxon>
        <taxon>Bacillati</taxon>
        <taxon>Actinomycetota</taxon>
        <taxon>Actinomycetes</taxon>
        <taxon>Streptosporangiales</taxon>
        <taxon>Streptosporangiaceae</taxon>
        <taxon>Nonomuraea</taxon>
    </lineage>
</organism>